<dbReference type="EMBL" id="UINC01188359">
    <property type="protein sequence ID" value="SVE01543.1"/>
    <property type="molecule type" value="Genomic_DNA"/>
</dbReference>
<gene>
    <name evidence="1" type="ORF">METZ01_LOCUS454397</name>
</gene>
<proteinExistence type="predicted"/>
<protein>
    <submittedName>
        <fullName evidence="1">Uncharacterized protein</fullName>
    </submittedName>
</protein>
<sequence>MSHDQELIQAADSGITAYLNDQHQQGKIDQGLFDKARRNV</sequence>
<reference evidence="1" key="1">
    <citation type="submission" date="2018-05" db="EMBL/GenBank/DDBJ databases">
        <authorList>
            <person name="Lanie J.A."/>
            <person name="Ng W.-L."/>
            <person name="Kazmierczak K.M."/>
            <person name="Andrzejewski T.M."/>
            <person name="Davidsen T.M."/>
            <person name="Wayne K.J."/>
            <person name="Tettelin H."/>
            <person name="Glass J.I."/>
            <person name="Rusch D."/>
            <person name="Podicherti R."/>
            <person name="Tsui H.-C.T."/>
            <person name="Winkler M.E."/>
        </authorList>
    </citation>
    <scope>NUCLEOTIDE SEQUENCE</scope>
</reference>
<organism evidence="1">
    <name type="scientific">marine metagenome</name>
    <dbReference type="NCBI Taxonomy" id="408172"/>
    <lineage>
        <taxon>unclassified sequences</taxon>
        <taxon>metagenomes</taxon>
        <taxon>ecological metagenomes</taxon>
    </lineage>
</organism>
<feature type="non-terminal residue" evidence="1">
    <location>
        <position position="40"/>
    </location>
</feature>
<accession>A0A383A1N2</accession>
<dbReference type="AlphaFoldDB" id="A0A383A1N2"/>
<evidence type="ECO:0000313" key="1">
    <source>
        <dbReference type="EMBL" id="SVE01543.1"/>
    </source>
</evidence>
<name>A0A383A1N2_9ZZZZ</name>